<dbReference type="SUPFAM" id="SSF52540">
    <property type="entry name" value="P-loop containing nucleoside triphosphate hydrolases"/>
    <property type="match status" value="1"/>
</dbReference>
<evidence type="ECO:0000313" key="2">
    <source>
        <dbReference type="Proteomes" id="UP000518605"/>
    </source>
</evidence>
<sequence length="185" mass="21565">MKFVLVFGPQAVGKMTVGFELASITELKLFHNHMTLEMLNPIFGFSAETWRLSSLFRFEIFEAVAKSDMQGLIFTYVWAFDQQEDWDFVNETCRIFESHGAEVYFVELAATLEERLERNKTPHRLEQKPSKRNLEHSENELKASMDKYRLNSLDGEITSEHYLRIDNSNSSPSEVAQLIKDEFKL</sequence>
<evidence type="ECO:0008006" key="3">
    <source>
        <dbReference type="Google" id="ProtNLM"/>
    </source>
</evidence>
<protein>
    <recommendedName>
        <fullName evidence="3">Shikimate kinase</fullName>
    </recommendedName>
</protein>
<accession>A0A7W5CCH1</accession>
<proteinExistence type="predicted"/>
<dbReference type="AlphaFoldDB" id="A0A7W5CCH1"/>
<organism evidence="1 2">
    <name type="scientific">Paenibacillus endophyticus</name>
    <dbReference type="NCBI Taxonomy" id="1294268"/>
    <lineage>
        <taxon>Bacteria</taxon>
        <taxon>Bacillati</taxon>
        <taxon>Bacillota</taxon>
        <taxon>Bacilli</taxon>
        <taxon>Bacillales</taxon>
        <taxon>Paenibacillaceae</taxon>
        <taxon>Paenibacillus</taxon>
    </lineage>
</organism>
<keyword evidence="2" id="KW-1185">Reference proteome</keyword>
<reference evidence="1 2" key="1">
    <citation type="submission" date="2020-08" db="EMBL/GenBank/DDBJ databases">
        <title>Genomic Encyclopedia of Type Strains, Phase III (KMG-III): the genomes of soil and plant-associated and newly described type strains.</title>
        <authorList>
            <person name="Whitman W."/>
        </authorList>
    </citation>
    <scope>NUCLEOTIDE SEQUENCE [LARGE SCALE GENOMIC DNA]</scope>
    <source>
        <strain evidence="1 2">CECT 8234</strain>
    </source>
</reference>
<evidence type="ECO:0000313" key="1">
    <source>
        <dbReference type="EMBL" id="MBB3155173.1"/>
    </source>
</evidence>
<dbReference type="EMBL" id="JACHXW010000022">
    <property type="protein sequence ID" value="MBB3155173.1"/>
    <property type="molecule type" value="Genomic_DNA"/>
</dbReference>
<gene>
    <name evidence="1" type="ORF">FHS16_005281</name>
</gene>
<dbReference type="InterPro" id="IPR027417">
    <property type="entry name" value="P-loop_NTPase"/>
</dbReference>
<comment type="caution">
    <text evidence="1">The sequence shown here is derived from an EMBL/GenBank/DDBJ whole genome shotgun (WGS) entry which is preliminary data.</text>
</comment>
<dbReference type="Proteomes" id="UP000518605">
    <property type="component" value="Unassembled WGS sequence"/>
</dbReference>
<dbReference type="RefSeq" id="WP_183569628.1">
    <property type="nucleotide sequence ID" value="NZ_CBCSLB010000022.1"/>
</dbReference>
<name>A0A7W5CCH1_9BACL</name>
<dbReference type="Gene3D" id="3.40.50.300">
    <property type="entry name" value="P-loop containing nucleotide triphosphate hydrolases"/>
    <property type="match status" value="1"/>
</dbReference>